<organism evidence="1 2">
    <name type="scientific">Aspergillus fumigatiaffinis</name>
    <dbReference type="NCBI Taxonomy" id="340414"/>
    <lineage>
        <taxon>Eukaryota</taxon>
        <taxon>Fungi</taxon>
        <taxon>Dikarya</taxon>
        <taxon>Ascomycota</taxon>
        <taxon>Pezizomycotina</taxon>
        <taxon>Eurotiomycetes</taxon>
        <taxon>Eurotiomycetidae</taxon>
        <taxon>Eurotiales</taxon>
        <taxon>Aspergillaceae</taxon>
        <taxon>Aspergillus</taxon>
        <taxon>Aspergillus subgen. Fumigati</taxon>
    </lineage>
</organism>
<reference evidence="1" key="1">
    <citation type="journal article" date="2020" name="bioRxiv">
        <title>Genomic and phenotypic heterogeneity of clinical isolates of the human pathogens Aspergillus fumigatus, Aspergillus lentulus and Aspergillus fumigatiaffinis.</title>
        <authorList>
            <person name="dos Santos R.A.C."/>
            <person name="Steenwyk J.L."/>
            <person name="Rivero-Menendez O."/>
            <person name="Mead M.E."/>
            <person name="Silva L.P."/>
            <person name="Bastos R.W."/>
            <person name="Alastruey-Izquierdo A."/>
            <person name="Goldman G.H."/>
            <person name="Rokas A."/>
        </authorList>
    </citation>
    <scope>NUCLEOTIDE SEQUENCE</scope>
    <source>
        <strain evidence="1">CNM-CM6805</strain>
    </source>
</reference>
<comment type="caution">
    <text evidence="1">The sequence shown here is derived from an EMBL/GenBank/DDBJ whole genome shotgun (WGS) entry which is preliminary data.</text>
</comment>
<name>A0A8H4GII6_9EURO</name>
<evidence type="ECO:0000313" key="2">
    <source>
        <dbReference type="Proteomes" id="UP000653565"/>
    </source>
</evidence>
<dbReference type="EMBL" id="JAAAPX010000020">
    <property type="protein sequence ID" value="KAF4241617.1"/>
    <property type="molecule type" value="Genomic_DNA"/>
</dbReference>
<proteinExistence type="predicted"/>
<gene>
    <name evidence="1" type="ORF">CNMCM6805_003891</name>
</gene>
<sequence>MPRPVVMYHNDLSRLLQSTITASPLQPSTPMYNRAFDLCGYLAILFPAICRAAPRSGSGDNDADVDWFAEYQRLAGQATLPDPPPYLGNPCSYRPAKTPHPRSQCHCSIRCLRLPHNANMTRLAALDLISLETFHDTGKCALLMKQSTDSISRLCTVCLHPTMGTTQCRAGNKLVADLLDTVHQPAREDSVLRLAQVLGLQENLSSMQHIRLGAAEELEFRLARPSKHIFAAGASPHIQCDLLDTFTRLLQSQ</sequence>
<accession>A0A8H4GII6</accession>
<dbReference type="OrthoDB" id="4510502at2759"/>
<evidence type="ECO:0000313" key="1">
    <source>
        <dbReference type="EMBL" id="KAF4241617.1"/>
    </source>
</evidence>
<dbReference type="Proteomes" id="UP000653565">
    <property type="component" value="Unassembled WGS sequence"/>
</dbReference>
<protein>
    <submittedName>
        <fullName evidence="1">Uncharacterized protein</fullName>
    </submittedName>
</protein>
<dbReference type="AlphaFoldDB" id="A0A8H4GII6"/>
<keyword evidence="2" id="KW-1185">Reference proteome</keyword>
<reference evidence="1" key="2">
    <citation type="submission" date="2020-04" db="EMBL/GenBank/DDBJ databases">
        <authorList>
            <person name="Santos R.A.C."/>
            <person name="Steenwyk J.L."/>
            <person name="Rivero-Menendez O."/>
            <person name="Mead M.E."/>
            <person name="Silva L.P."/>
            <person name="Bastos R.W."/>
            <person name="Alastruey-Izquierdo A."/>
            <person name="Goldman G.H."/>
            <person name="Rokas A."/>
        </authorList>
    </citation>
    <scope>NUCLEOTIDE SEQUENCE</scope>
    <source>
        <strain evidence="1">CNM-CM6805</strain>
    </source>
</reference>